<dbReference type="Pfam" id="PF01370">
    <property type="entry name" value="Epimerase"/>
    <property type="match status" value="1"/>
</dbReference>
<dbReference type="KEGG" id="tcl:Tchl_1524"/>
<dbReference type="RefSeq" id="WP_075147863.1">
    <property type="nucleotide sequence ID" value="NZ_CP018839.1"/>
</dbReference>
<proteinExistence type="predicted"/>
<sequence length="318" mass="33655">MIPQRVVLIGGSGFIGGAIANRLSAAGMSVLVATRRRSRAGALLLLPTVEVIEADVHDPATLASLVDGADAVVSMVGILHSRPGTPYGPDFARAHVELPQKIVAACRAAAVPRLVHISALGASSDGPSEYQRSKAAGETAIRAAGTDIAWTILRPSVVFGRGDHFLNLFAGLVALFPVLPLAGAGTRFQPVHVEDVAEVMYQCLVRPEAAGQTYELAGPTVYTLRQLVDYVAALTARPRLVLPLPESLALLQARLMELAPQPLMSRDNVRSMRVDNVAHGVPLPFGLQPTAIEAAVPGWLGPKAARAHYPPFRGHARR</sequence>
<dbReference type="Proteomes" id="UP000185739">
    <property type="component" value="Chromosome"/>
</dbReference>
<evidence type="ECO:0000313" key="3">
    <source>
        <dbReference type="Proteomes" id="UP000185739"/>
    </source>
</evidence>
<evidence type="ECO:0000313" key="2">
    <source>
        <dbReference type="EMBL" id="APR04383.1"/>
    </source>
</evidence>
<dbReference type="CDD" id="cd05271">
    <property type="entry name" value="NDUFA9_like_SDR_a"/>
    <property type="match status" value="1"/>
</dbReference>
<evidence type="ECO:0000259" key="1">
    <source>
        <dbReference type="Pfam" id="PF01370"/>
    </source>
</evidence>
<organism evidence="2 3">
    <name type="scientific">Thauera chlorobenzoica</name>
    <dbReference type="NCBI Taxonomy" id="96773"/>
    <lineage>
        <taxon>Bacteria</taxon>
        <taxon>Pseudomonadati</taxon>
        <taxon>Pseudomonadota</taxon>
        <taxon>Betaproteobacteria</taxon>
        <taxon>Rhodocyclales</taxon>
        <taxon>Zoogloeaceae</taxon>
        <taxon>Thauera</taxon>
    </lineage>
</organism>
<dbReference type="AlphaFoldDB" id="A0A1H5WKS7"/>
<feature type="domain" description="NAD-dependent epimerase/dehydratase" evidence="1">
    <location>
        <begin position="6"/>
        <end position="216"/>
    </location>
</feature>
<dbReference type="PANTHER" id="PTHR12126">
    <property type="entry name" value="NADH-UBIQUINONE OXIDOREDUCTASE 39 KDA SUBUNIT-RELATED"/>
    <property type="match status" value="1"/>
</dbReference>
<dbReference type="STRING" id="96773.Tchl_1524"/>
<dbReference type="EMBL" id="CP018839">
    <property type="protein sequence ID" value="APR04383.1"/>
    <property type="molecule type" value="Genomic_DNA"/>
</dbReference>
<dbReference type="Gene3D" id="3.40.50.720">
    <property type="entry name" value="NAD(P)-binding Rossmann-like Domain"/>
    <property type="match status" value="1"/>
</dbReference>
<dbReference type="InterPro" id="IPR036291">
    <property type="entry name" value="NAD(P)-bd_dom_sf"/>
</dbReference>
<keyword evidence="3" id="KW-1185">Reference proteome</keyword>
<protein>
    <submittedName>
        <fullName evidence="2">SDR oxidoreductase</fullName>
    </submittedName>
</protein>
<dbReference type="SUPFAM" id="SSF51735">
    <property type="entry name" value="NAD(P)-binding Rossmann-fold domains"/>
    <property type="match status" value="1"/>
</dbReference>
<dbReference type="GO" id="GO:0044877">
    <property type="term" value="F:protein-containing complex binding"/>
    <property type="evidence" value="ECO:0007669"/>
    <property type="project" value="TreeGrafter"/>
</dbReference>
<dbReference type="InterPro" id="IPR001509">
    <property type="entry name" value="Epimerase_deHydtase"/>
</dbReference>
<accession>A0A1H5WKS7</accession>
<dbReference type="InterPro" id="IPR051207">
    <property type="entry name" value="ComplexI_NDUFA9_subunit"/>
</dbReference>
<reference evidence="2 3" key="1">
    <citation type="submission" date="2016-12" db="EMBL/GenBank/DDBJ databases">
        <title>Complete genome sequence of Thauera chlorobenzoica, a Betaproteobacterium degrading haloaromatics anaerobically to CO2 and halides.</title>
        <authorList>
            <person name="Goris T."/>
            <person name="Mergelsberg M."/>
            <person name="Boll M."/>
        </authorList>
    </citation>
    <scope>NUCLEOTIDE SEQUENCE [LARGE SCALE GENOMIC DNA]</scope>
    <source>
        <strain evidence="2 3">3CB1</strain>
    </source>
</reference>
<gene>
    <name evidence="2" type="ORF">Tchl_1524</name>
</gene>
<name>A0A1H5WKS7_9RHOO</name>
<dbReference type="PANTHER" id="PTHR12126:SF11">
    <property type="entry name" value="NADH DEHYDROGENASE [UBIQUINONE] 1 ALPHA SUBCOMPLEX SUBUNIT 9, MITOCHONDRIAL"/>
    <property type="match status" value="1"/>
</dbReference>
<dbReference type="OrthoDB" id="5292533at2"/>